<dbReference type="GO" id="GO:0009758">
    <property type="term" value="P:carbohydrate utilization"/>
    <property type="evidence" value="ECO:0007669"/>
    <property type="project" value="InterPro"/>
</dbReference>
<proteinExistence type="inferred from homology"/>
<dbReference type="RefSeq" id="WP_015617635.1">
    <property type="nucleotide sequence ID" value="NC_021182.1"/>
</dbReference>
<dbReference type="InterPro" id="IPR023296">
    <property type="entry name" value="Glyco_hydro_beta-prop_sf"/>
</dbReference>
<keyword evidence="9" id="KW-1185">Reference proteome</keyword>
<evidence type="ECO:0000256" key="7">
    <source>
        <dbReference type="SAM" id="SignalP"/>
    </source>
</evidence>
<feature type="binding site" evidence="4">
    <location>
        <position position="356"/>
    </location>
    <ligand>
        <name>Ca(2+)</name>
        <dbReference type="ChEBI" id="CHEBI:29108"/>
        <label>1</label>
    </ligand>
</feature>
<name>R4KCF3_CLOPA</name>
<feature type="binding site" evidence="4">
    <location>
        <position position="258"/>
    </location>
    <ligand>
        <name>Ca(2+)</name>
        <dbReference type="ChEBI" id="CHEBI:29108"/>
        <label>1</label>
    </ligand>
</feature>
<dbReference type="Proteomes" id="UP000013523">
    <property type="component" value="Chromosome"/>
</dbReference>
<dbReference type="Gene3D" id="2.115.10.20">
    <property type="entry name" value="Glycosyl hydrolase domain, family 43"/>
    <property type="match status" value="1"/>
</dbReference>
<feature type="active site" description="Proton donor/acceptor" evidence="2">
    <location>
        <position position="359"/>
    </location>
</feature>
<feature type="binding site" evidence="3">
    <location>
        <begin position="357"/>
        <end position="359"/>
    </location>
    <ligand>
        <name>substrate</name>
    </ligand>
</feature>
<evidence type="ECO:0000313" key="8">
    <source>
        <dbReference type="EMBL" id="AGK99366.1"/>
    </source>
</evidence>
<evidence type="ECO:0000256" key="1">
    <source>
        <dbReference type="ARBA" id="ARBA00006775"/>
    </source>
</evidence>
<gene>
    <name evidence="8" type="ORF">Clopa_4677</name>
</gene>
<feature type="chain" id="PRO_5004367562" evidence="7">
    <location>
        <begin position="32"/>
        <end position="497"/>
    </location>
</feature>
<dbReference type="CDD" id="cd08997">
    <property type="entry name" value="GH68"/>
    <property type="match status" value="1"/>
</dbReference>
<dbReference type="KEGG" id="cpas:Clopa_4677"/>
<dbReference type="eggNOG" id="COG1621">
    <property type="taxonomic scope" value="Bacteria"/>
</dbReference>
<dbReference type="EMBL" id="CP003261">
    <property type="protein sequence ID" value="AGK99366.1"/>
    <property type="molecule type" value="Genomic_DNA"/>
</dbReference>
<keyword evidence="7" id="KW-0732">Signal</keyword>
<feature type="site" description="Transition state stabilizer" evidence="5">
    <location>
        <position position="264"/>
    </location>
</feature>
<dbReference type="GO" id="GO:0050053">
    <property type="term" value="F:levansucrase activity"/>
    <property type="evidence" value="ECO:0007669"/>
    <property type="project" value="InterPro"/>
</dbReference>
<evidence type="ECO:0000256" key="4">
    <source>
        <dbReference type="PIRSR" id="PIRSR603469-3"/>
    </source>
</evidence>
<keyword evidence="4" id="KW-0106">Calcium</keyword>
<feature type="binding site" evidence="3">
    <location>
        <position position="176"/>
    </location>
    <ligand>
        <name>substrate</name>
    </ligand>
</feature>
<comment type="similarity">
    <text evidence="1 6">Belongs to the glycosyl hydrolase 68 family.</text>
</comment>
<feature type="binding site" evidence="4">
    <location>
        <position position="289"/>
    </location>
    <ligand>
        <name>Ca(2+)</name>
        <dbReference type="ChEBI" id="CHEBI:29108"/>
        <label>1</label>
    </ligand>
</feature>
<feature type="binding site" evidence="3">
    <location>
        <position position="377"/>
    </location>
    <ligand>
        <name>substrate</name>
    </ligand>
</feature>
<dbReference type="AlphaFoldDB" id="R4KCF3"/>
<feature type="binding site" evidence="3">
    <location>
        <position position="97"/>
    </location>
    <ligand>
        <name>substrate</name>
    </ligand>
</feature>
<feature type="binding site" evidence="3">
    <location>
        <begin position="263"/>
        <end position="264"/>
    </location>
    <ligand>
        <name>substrate</name>
    </ligand>
</feature>
<protein>
    <submittedName>
        <fullName evidence="8">Levansucrase/Invertase</fullName>
    </submittedName>
</protein>
<dbReference type="OrthoDB" id="2210426at2"/>
<comment type="cofactor">
    <cofactor evidence="4">
        <name>Ca(2+)</name>
        <dbReference type="ChEBI" id="CHEBI:29108"/>
    </cofactor>
</comment>
<dbReference type="SUPFAM" id="SSF75005">
    <property type="entry name" value="Arabinanase/levansucrase/invertase"/>
    <property type="match status" value="1"/>
</dbReference>
<organism evidence="8 9">
    <name type="scientific">Clostridium pasteurianum BC1</name>
    <dbReference type="NCBI Taxonomy" id="86416"/>
    <lineage>
        <taxon>Bacteria</taxon>
        <taxon>Bacillati</taxon>
        <taxon>Bacillota</taxon>
        <taxon>Clostridia</taxon>
        <taxon>Eubacteriales</taxon>
        <taxon>Clostridiaceae</taxon>
        <taxon>Clostridium</taxon>
    </lineage>
</organism>
<feature type="signal peptide" evidence="7">
    <location>
        <begin position="1"/>
        <end position="31"/>
    </location>
</feature>
<dbReference type="HOGENOM" id="CLU_557703_0_0_9"/>
<evidence type="ECO:0000256" key="6">
    <source>
        <dbReference type="RuleBase" id="RU361220"/>
    </source>
</evidence>
<feature type="active site" description="Nucleophile" evidence="2">
    <location>
        <position position="98"/>
    </location>
</feature>
<accession>R4KCF3</accession>
<dbReference type="InterPro" id="IPR003469">
    <property type="entry name" value="Glyco_hydro_68"/>
</dbReference>
<evidence type="ECO:0000256" key="2">
    <source>
        <dbReference type="PIRSR" id="PIRSR603469-1"/>
    </source>
</evidence>
<dbReference type="Pfam" id="PF02435">
    <property type="entry name" value="Glyco_hydro_68"/>
    <property type="match status" value="1"/>
</dbReference>
<sequence length="497" mass="55332">MIKSKIMKFVLSTSFTTALLVGIGGGSVALAKENNSKDFKPKYDNISHITRYDMSKIPGQQNNEKFKVPQFDASTIKNIPSAKGYDKNGNLIDLDVWDSWPLQNADGTVANYHGYNIVFALAGDPKVGSDTFIHLFYQKIGDTSINSWKHAGRVFKDSDKFVPNDPFLKDQAEEWSGSATLTKDGKVRLFYTDRQAWNPEKDFYGKQTLTTAQVNLSQPDNSTLKVDGVEDYKSIFDGGDGKIYQNVLQGIEAPNYSDNHTLRDPHYVEDNGHKYLVFEANTGTETGYQGADALSNWAYYGGTRQFFEAEKTKLLQSPKKGLAELANGALGIIELNDDYSLKKVMKPLITSNTITDEIERANVFKMNGKWYLFTDSRGAKMTIDGIGDKDVYMLGYTSDSLTGSYKPLNGSGLVLNMNLDPSDVTFTYSHFAVPQEKGNNVVITSYITNRGFFSDQHSSFAPSFSLNIKGDKTSVVPNSNLEQGQLTIDKQKNHSKR</sequence>
<evidence type="ECO:0000256" key="5">
    <source>
        <dbReference type="PIRSR" id="PIRSR603469-4"/>
    </source>
</evidence>
<reference evidence="8 9" key="1">
    <citation type="submission" date="2012-01" db="EMBL/GenBank/DDBJ databases">
        <title>Complete sequence of chromosome of Clostridium pasteurianum BC1.</title>
        <authorList>
            <consortium name="US DOE Joint Genome Institute"/>
            <person name="Lucas S."/>
            <person name="Han J."/>
            <person name="Lapidus A."/>
            <person name="Cheng J.-F."/>
            <person name="Goodwin L."/>
            <person name="Pitluck S."/>
            <person name="Peters L."/>
            <person name="Mikhailova N."/>
            <person name="Teshima H."/>
            <person name="Detter J.C."/>
            <person name="Han C."/>
            <person name="Tapia R."/>
            <person name="Land M."/>
            <person name="Hauser L."/>
            <person name="Kyrpides N."/>
            <person name="Ivanova N."/>
            <person name="Pagani I."/>
            <person name="Dunn J."/>
            <person name="Taghavi S."/>
            <person name="Francis A."/>
            <person name="van der Lelie D."/>
            <person name="Woyke T."/>
        </authorList>
    </citation>
    <scope>NUCLEOTIDE SEQUENCE [LARGE SCALE GENOMIC DNA]</scope>
    <source>
        <strain evidence="8 9">BC1</strain>
    </source>
</reference>
<feature type="binding site" evidence="4">
    <location>
        <position position="327"/>
    </location>
    <ligand>
        <name>Ca(2+)</name>
        <dbReference type="ChEBI" id="CHEBI:29108"/>
        <label>1</label>
    </ligand>
</feature>
<dbReference type="STRING" id="86416.Clopa_4677"/>
<dbReference type="GO" id="GO:0046872">
    <property type="term" value="F:metal ion binding"/>
    <property type="evidence" value="ECO:0007669"/>
    <property type="project" value="UniProtKB-KW"/>
</dbReference>
<keyword evidence="4" id="KW-0479">Metal-binding</keyword>
<evidence type="ECO:0000313" key="9">
    <source>
        <dbReference type="Proteomes" id="UP000013523"/>
    </source>
</evidence>
<evidence type="ECO:0000256" key="3">
    <source>
        <dbReference type="PIRSR" id="PIRSR603469-2"/>
    </source>
</evidence>
<dbReference type="PATRIC" id="fig|86416.3.peg.4667"/>